<organism evidence="1 2">
    <name type="scientific">Mesorhizobium cantuariense</name>
    <dbReference type="NCBI Taxonomy" id="1300275"/>
    <lineage>
        <taxon>Bacteria</taxon>
        <taxon>Pseudomonadati</taxon>
        <taxon>Pseudomonadota</taxon>
        <taxon>Alphaproteobacteria</taxon>
        <taxon>Hyphomicrobiales</taxon>
        <taxon>Phyllobacteriaceae</taxon>
        <taxon>Mesorhizobium</taxon>
    </lineage>
</organism>
<name>A0ABV7MMR8_9HYPH</name>
<reference evidence="2" key="1">
    <citation type="journal article" date="2019" name="Int. J. Syst. Evol. Microbiol.">
        <title>The Global Catalogue of Microorganisms (GCM) 10K type strain sequencing project: providing services to taxonomists for standard genome sequencing and annotation.</title>
        <authorList>
            <consortium name="The Broad Institute Genomics Platform"/>
            <consortium name="The Broad Institute Genome Sequencing Center for Infectious Disease"/>
            <person name="Wu L."/>
            <person name="Ma J."/>
        </authorList>
    </citation>
    <scope>NUCLEOTIDE SEQUENCE [LARGE SCALE GENOMIC DNA]</scope>
    <source>
        <strain evidence="2">ICMP 19515</strain>
    </source>
</reference>
<keyword evidence="2" id="KW-1185">Reference proteome</keyword>
<dbReference type="EMBL" id="JBHRVD010000001">
    <property type="protein sequence ID" value="MFC3322281.1"/>
    <property type="molecule type" value="Genomic_DNA"/>
</dbReference>
<dbReference type="Proteomes" id="UP001595648">
    <property type="component" value="Unassembled WGS sequence"/>
</dbReference>
<evidence type="ECO:0000313" key="2">
    <source>
        <dbReference type="Proteomes" id="UP001595648"/>
    </source>
</evidence>
<evidence type="ECO:0000313" key="1">
    <source>
        <dbReference type="EMBL" id="MFC3322281.1"/>
    </source>
</evidence>
<proteinExistence type="predicted"/>
<dbReference type="RefSeq" id="WP_378978874.1">
    <property type="nucleotide sequence ID" value="NZ_JBHRVD010000001.1"/>
</dbReference>
<accession>A0ABV7MMR8</accession>
<gene>
    <name evidence="1" type="ORF">ACFOJ9_10870</name>
</gene>
<sequence>MKKQKISEALSARAARLREISEQLSLLADRIDRSARDCTFSSIERTRNEMSEVAAMIDGLGLEEFARQLNSMVADMHPNTDMLTNSTYNRNYS</sequence>
<comment type="caution">
    <text evidence="1">The sequence shown here is derived from an EMBL/GenBank/DDBJ whole genome shotgun (WGS) entry which is preliminary data.</text>
</comment>
<protein>
    <submittedName>
        <fullName evidence="1">Uncharacterized protein</fullName>
    </submittedName>
</protein>